<evidence type="ECO:0000313" key="5">
    <source>
        <dbReference type="Proteomes" id="UP001160142"/>
    </source>
</evidence>
<dbReference type="PROSITE" id="PS01143">
    <property type="entry name" value="RIBOSOMAL_L31"/>
    <property type="match status" value="1"/>
</dbReference>
<dbReference type="PANTHER" id="PTHR33280">
    <property type="entry name" value="50S RIBOSOMAL PROTEIN L31, CHLOROPLASTIC"/>
    <property type="match status" value="1"/>
</dbReference>
<dbReference type="NCBIfam" id="NF002462">
    <property type="entry name" value="PRK01678.1"/>
    <property type="match status" value="1"/>
</dbReference>
<dbReference type="InterPro" id="IPR034704">
    <property type="entry name" value="Ribosomal_bL28/bL31-like_sf"/>
</dbReference>
<dbReference type="Gene3D" id="4.10.830.30">
    <property type="entry name" value="Ribosomal protein L31"/>
    <property type="match status" value="1"/>
</dbReference>
<accession>A0ABT6KLL2</accession>
<dbReference type="GO" id="GO:0005840">
    <property type="term" value="C:ribosome"/>
    <property type="evidence" value="ECO:0007669"/>
    <property type="project" value="UniProtKB-KW"/>
</dbReference>
<comment type="similarity">
    <text evidence="3">Belongs to the bacterial ribosomal protein bL31 family. Type B subfamily.</text>
</comment>
<organism evidence="4 5">
    <name type="scientific">Antiquaquibacter oligotrophicus</name>
    <dbReference type="NCBI Taxonomy" id="2880260"/>
    <lineage>
        <taxon>Bacteria</taxon>
        <taxon>Bacillati</taxon>
        <taxon>Actinomycetota</taxon>
        <taxon>Actinomycetes</taxon>
        <taxon>Micrococcales</taxon>
        <taxon>Microbacteriaceae</taxon>
        <taxon>Antiquaquibacter</taxon>
    </lineage>
</organism>
<dbReference type="RefSeq" id="WP_322133231.1">
    <property type="nucleotide sequence ID" value="NZ_CP085036.1"/>
</dbReference>
<dbReference type="NCBIfam" id="TIGR00105">
    <property type="entry name" value="L31"/>
    <property type="match status" value="1"/>
</dbReference>
<reference evidence="4 5" key="1">
    <citation type="submission" date="2023-04" db="EMBL/GenBank/DDBJ databases">
        <title>Genome Encyclopedia of Bacteria and Archaea VI: Functional Genomics of Type Strains.</title>
        <authorList>
            <person name="Whitman W."/>
        </authorList>
    </citation>
    <scope>NUCLEOTIDE SEQUENCE [LARGE SCALE GENOMIC DNA]</scope>
    <source>
        <strain evidence="4 5">SG_E_30_P1</strain>
    </source>
</reference>
<keyword evidence="5" id="KW-1185">Reference proteome</keyword>
<dbReference type="Proteomes" id="UP001160142">
    <property type="component" value="Unassembled WGS sequence"/>
</dbReference>
<dbReference type="Pfam" id="PF01197">
    <property type="entry name" value="Ribosomal_L31"/>
    <property type="match status" value="1"/>
</dbReference>
<name>A0ABT6KLL2_9MICO</name>
<dbReference type="InterPro" id="IPR042105">
    <property type="entry name" value="Ribosomal_bL31_sf"/>
</dbReference>
<evidence type="ECO:0000256" key="3">
    <source>
        <dbReference type="HAMAP-Rule" id="MF_00502"/>
    </source>
</evidence>
<dbReference type="PANTHER" id="PTHR33280:SF1">
    <property type="entry name" value="LARGE RIBOSOMAL SUBUNIT PROTEIN BL31C"/>
    <property type="match status" value="1"/>
</dbReference>
<keyword evidence="2 3" id="KW-0687">Ribonucleoprotein</keyword>
<comment type="caution">
    <text evidence="4">The sequence shown here is derived from an EMBL/GenBank/DDBJ whole genome shotgun (WGS) entry which is preliminary data.</text>
</comment>
<sequence>MKTEIHPDYAAVVFRDLASGATFLTRSTVTSDKTIEWEDGNTYPVIDVEISSESHPFYTGKQRILDSAGRVEKFNSRYKAFGGK</sequence>
<comment type="subunit">
    <text evidence="3">Part of the 50S ribosomal subunit.</text>
</comment>
<keyword evidence="1 3" id="KW-0689">Ribosomal protein</keyword>
<evidence type="ECO:0000256" key="1">
    <source>
        <dbReference type="ARBA" id="ARBA00022980"/>
    </source>
</evidence>
<dbReference type="PRINTS" id="PR01249">
    <property type="entry name" value="RIBOSOMALL31"/>
</dbReference>
<dbReference type="InterPro" id="IPR002150">
    <property type="entry name" value="Ribosomal_bL31"/>
</dbReference>
<dbReference type="HAMAP" id="MF_00502">
    <property type="entry name" value="Ribosomal_bL31_2"/>
    <property type="match status" value="1"/>
</dbReference>
<proteinExistence type="inferred from homology"/>
<gene>
    <name evidence="3" type="primary">rpmE2</name>
    <name evidence="4" type="ORF">M2152_001085</name>
</gene>
<dbReference type="SUPFAM" id="SSF143800">
    <property type="entry name" value="L28p-like"/>
    <property type="match status" value="1"/>
</dbReference>
<dbReference type="EMBL" id="JARXVQ010000001">
    <property type="protein sequence ID" value="MDH6180903.1"/>
    <property type="molecule type" value="Genomic_DNA"/>
</dbReference>
<dbReference type="InterPro" id="IPR027493">
    <property type="entry name" value="Ribosomal_bL31_B"/>
</dbReference>
<evidence type="ECO:0000256" key="2">
    <source>
        <dbReference type="ARBA" id="ARBA00023274"/>
    </source>
</evidence>
<evidence type="ECO:0000313" key="4">
    <source>
        <dbReference type="EMBL" id="MDH6180903.1"/>
    </source>
</evidence>
<protein>
    <recommendedName>
        <fullName evidence="3">Large ribosomal subunit protein bL31B</fullName>
    </recommendedName>
</protein>